<proteinExistence type="predicted"/>
<keyword evidence="7" id="KW-1185">Reference proteome</keyword>
<feature type="transmembrane region" description="Helical" evidence="5">
    <location>
        <begin position="67"/>
        <end position="85"/>
    </location>
</feature>
<reference evidence="6 7" key="1">
    <citation type="submission" date="2024-03" db="EMBL/GenBank/DDBJ databases">
        <title>Bacilli Hybrid Assemblies.</title>
        <authorList>
            <person name="Kovac J."/>
        </authorList>
    </citation>
    <scope>NUCLEOTIDE SEQUENCE [LARGE SCALE GENOMIC DNA]</scope>
    <source>
        <strain evidence="6 7">FSL R7-0666</strain>
    </source>
</reference>
<evidence type="ECO:0000256" key="4">
    <source>
        <dbReference type="ARBA" id="ARBA00023136"/>
    </source>
</evidence>
<sequence length="119" mass="13401">MITGYHLLALSITCILFIFVFLFYKRGKTKKAVILHQFMRLSFLGVLATGILLVPLMPFSLARGAKLLFGIMSLGMIEIFLMHLNKGDLTKFTTVSFIVILSITILLGLFLPLGIYLRF</sequence>
<evidence type="ECO:0000313" key="6">
    <source>
        <dbReference type="EMBL" id="MEN0645174.1"/>
    </source>
</evidence>
<feature type="transmembrane region" description="Helical" evidence="5">
    <location>
        <begin position="6"/>
        <end position="24"/>
    </location>
</feature>
<feature type="transmembrane region" description="Helical" evidence="5">
    <location>
        <begin position="97"/>
        <end position="117"/>
    </location>
</feature>
<evidence type="ECO:0000313" key="7">
    <source>
        <dbReference type="Proteomes" id="UP001418796"/>
    </source>
</evidence>
<accession>A0ABU9VMW6</accession>
<dbReference type="Proteomes" id="UP001418796">
    <property type="component" value="Unassembled WGS sequence"/>
</dbReference>
<evidence type="ECO:0000256" key="5">
    <source>
        <dbReference type="SAM" id="Phobius"/>
    </source>
</evidence>
<gene>
    <name evidence="6" type="ORF">MKY91_18595</name>
</gene>
<protein>
    <submittedName>
        <fullName evidence="6">DUF1516 family protein</fullName>
    </submittedName>
</protein>
<keyword evidence="1" id="KW-1003">Cell membrane</keyword>
<feature type="transmembrane region" description="Helical" evidence="5">
    <location>
        <begin position="44"/>
        <end position="61"/>
    </location>
</feature>
<evidence type="ECO:0000256" key="2">
    <source>
        <dbReference type="ARBA" id="ARBA00022692"/>
    </source>
</evidence>
<name>A0ABU9VMW6_9BACI</name>
<comment type="caution">
    <text evidence="6">The sequence shown here is derived from an EMBL/GenBank/DDBJ whole genome shotgun (WGS) entry which is preliminary data.</text>
</comment>
<evidence type="ECO:0000256" key="1">
    <source>
        <dbReference type="ARBA" id="ARBA00022475"/>
    </source>
</evidence>
<organism evidence="6 7">
    <name type="scientific">Alkalicoccobacillus gibsonii</name>
    <dbReference type="NCBI Taxonomy" id="79881"/>
    <lineage>
        <taxon>Bacteria</taxon>
        <taxon>Bacillati</taxon>
        <taxon>Bacillota</taxon>
        <taxon>Bacilli</taxon>
        <taxon>Bacillales</taxon>
        <taxon>Bacillaceae</taxon>
        <taxon>Alkalicoccobacillus</taxon>
    </lineage>
</organism>
<dbReference type="InterPro" id="IPR010899">
    <property type="entry name" value="UPF0344"/>
</dbReference>
<evidence type="ECO:0000256" key="3">
    <source>
        <dbReference type="ARBA" id="ARBA00022989"/>
    </source>
</evidence>
<keyword evidence="3 5" id="KW-1133">Transmembrane helix</keyword>
<keyword evidence="2 5" id="KW-0812">Transmembrane</keyword>
<dbReference type="RefSeq" id="WP_343131767.1">
    <property type="nucleotide sequence ID" value="NZ_JBCITK010000001.1"/>
</dbReference>
<dbReference type="EMBL" id="JBCITK010000001">
    <property type="protein sequence ID" value="MEN0645174.1"/>
    <property type="molecule type" value="Genomic_DNA"/>
</dbReference>
<dbReference type="Pfam" id="PF07457">
    <property type="entry name" value="DUF1516"/>
    <property type="match status" value="1"/>
</dbReference>
<keyword evidence="4 5" id="KW-0472">Membrane</keyword>